<feature type="compositionally biased region" description="Polar residues" evidence="1">
    <location>
        <begin position="93"/>
        <end position="104"/>
    </location>
</feature>
<feature type="compositionally biased region" description="Basic residues" evidence="1">
    <location>
        <begin position="1"/>
        <end position="10"/>
    </location>
</feature>
<evidence type="ECO:0000256" key="1">
    <source>
        <dbReference type="SAM" id="MobiDB-lite"/>
    </source>
</evidence>
<accession>A0A9W8QL46</accession>
<proteinExistence type="predicted"/>
<feature type="region of interest" description="Disordered" evidence="1">
    <location>
        <begin position="1"/>
        <end position="41"/>
    </location>
</feature>
<evidence type="ECO:0000313" key="2">
    <source>
        <dbReference type="EMBL" id="KAJ4163938.1"/>
    </source>
</evidence>
<keyword evidence="3" id="KW-1185">Reference proteome</keyword>
<sequence length="121" mass="13215">MGSSSKKHTTSKGSKSDGKKVSAGQVNPNEAYDPKTEGCDTTMTASFGSIEVWNGYSEPETLTQEVVDARKEMRRQPTSDFADGSCDKMLLRTDTNPYTNEAPYSSSSKKNSSSSKKKKKK</sequence>
<feature type="region of interest" description="Disordered" evidence="1">
    <location>
        <begin position="68"/>
        <end position="121"/>
    </location>
</feature>
<reference evidence="2" key="1">
    <citation type="journal article" date="2023" name="Access Microbiol">
        <title>De-novo genome assembly for Akanthomyces muscarius, a biocontrol agent of insect agricultural pests.</title>
        <authorList>
            <person name="Erdos Z."/>
            <person name="Studholme D.J."/>
            <person name="Raymond B."/>
            <person name="Sharma M."/>
        </authorList>
    </citation>
    <scope>NUCLEOTIDE SEQUENCE</scope>
    <source>
        <strain evidence="2">Ve6</strain>
    </source>
</reference>
<dbReference type="RefSeq" id="XP_056058853.1">
    <property type="nucleotide sequence ID" value="XM_056203389.1"/>
</dbReference>
<dbReference type="Proteomes" id="UP001144673">
    <property type="component" value="Chromosome 1"/>
</dbReference>
<dbReference type="AlphaFoldDB" id="A0A9W8QL46"/>
<protein>
    <submittedName>
        <fullName evidence="2">Uncharacterized protein</fullName>
    </submittedName>
</protein>
<dbReference type="KEGG" id="amus:LMH87_005635"/>
<gene>
    <name evidence="2" type="ORF">LMH87_005635</name>
</gene>
<evidence type="ECO:0000313" key="3">
    <source>
        <dbReference type="Proteomes" id="UP001144673"/>
    </source>
</evidence>
<comment type="caution">
    <text evidence="2">The sequence shown here is derived from an EMBL/GenBank/DDBJ whole genome shotgun (WGS) entry which is preliminary data.</text>
</comment>
<dbReference type="EMBL" id="JAJHUN010000001">
    <property type="protein sequence ID" value="KAJ4163938.1"/>
    <property type="molecule type" value="Genomic_DNA"/>
</dbReference>
<dbReference type="GeneID" id="80892794"/>
<feature type="compositionally biased region" description="Basic and acidic residues" evidence="1">
    <location>
        <begin position="68"/>
        <end position="77"/>
    </location>
</feature>
<name>A0A9W8QL46_AKAMU</name>
<organism evidence="2 3">
    <name type="scientific">Akanthomyces muscarius</name>
    <name type="common">Entomopathogenic fungus</name>
    <name type="synonym">Lecanicillium muscarium</name>
    <dbReference type="NCBI Taxonomy" id="2231603"/>
    <lineage>
        <taxon>Eukaryota</taxon>
        <taxon>Fungi</taxon>
        <taxon>Dikarya</taxon>
        <taxon>Ascomycota</taxon>
        <taxon>Pezizomycotina</taxon>
        <taxon>Sordariomycetes</taxon>
        <taxon>Hypocreomycetidae</taxon>
        <taxon>Hypocreales</taxon>
        <taxon>Cordycipitaceae</taxon>
        <taxon>Akanthomyces</taxon>
    </lineage>
</organism>
<feature type="compositionally biased region" description="Low complexity" evidence="1">
    <location>
        <begin position="105"/>
        <end position="114"/>
    </location>
</feature>